<proteinExistence type="predicted"/>
<name>A0A314XX63_PRUYE</name>
<evidence type="ECO:0000313" key="2">
    <source>
        <dbReference type="Proteomes" id="UP000250321"/>
    </source>
</evidence>
<organism evidence="1 2">
    <name type="scientific">Prunus yedoensis var. nudiflora</name>
    <dbReference type="NCBI Taxonomy" id="2094558"/>
    <lineage>
        <taxon>Eukaryota</taxon>
        <taxon>Viridiplantae</taxon>
        <taxon>Streptophyta</taxon>
        <taxon>Embryophyta</taxon>
        <taxon>Tracheophyta</taxon>
        <taxon>Spermatophyta</taxon>
        <taxon>Magnoliopsida</taxon>
        <taxon>eudicotyledons</taxon>
        <taxon>Gunneridae</taxon>
        <taxon>Pentapetalae</taxon>
        <taxon>rosids</taxon>
        <taxon>fabids</taxon>
        <taxon>Rosales</taxon>
        <taxon>Rosaceae</taxon>
        <taxon>Amygdaloideae</taxon>
        <taxon>Amygdaleae</taxon>
        <taxon>Prunus</taxon>
    </lineage>
</organism>
<dbReference type="EMBL" id="PJQY01001995">
    <property type="protein sequence ID" value="PQP97238.1"/>
    <property type="molecule type" value="Genomic_DNA"/>
</dbReference>
<gene>
    <name evidence="1" type="ORF">Pyn_09604</name>
</gene>
<evidence type="ECO:0000313" key="1">
    <source>
        <dbReference type="EMBL" id="PQP97238.1"/>
    </source>
</evidence>
<sequence length="142" mass="16020">MPRGDALEQGIIFFTAQRVCRIQMKDRYSYKDAYGGGSSSFTRSYKAGEFVDKSTGGLGYEQEANYTSTDKYVDKELGFTTEYQTQVKFKKSVYPNKTQVKFKKSGSPFKAAKLRLKSERSILLQAVDLRGRMVPPVPDNAV</sequence>
<comment type="caution">
    <text evidence="1">The sequence shown here is derived from an EMBL/GenBank/DDBJ whole genome shotgun (WGS) entry which is preliminary data.</text>
</comment>
<dbReference type="AlphaFoldDB" id="A0A314XX63"/>
<protein>
    <submittedName>
        <fullName evidence="1">Uncharacterized protein</fullName>
    </submittedName>
</protein>
<keyword evidence="2" id="KW-1185">Reference proteome</keyword>
<dbReference type="OrthoDB" id="1429861at2759"/>
<accession>A0A314XX63</accession>
<dbReference type="Proteomes" id="UP000250321">
    <property type="component" value="Unassembled WGS sequence"/>
</dbReference>
<reference evidence="1 2" key="1">
    <citation type="submission" date="2018-02" db="EMBL/GenBank/DDBJ databases">
        <title>Draft genome of wild Prunus yedoensis var. nudiflora.</title>
        <authorList>
            <person name="Baek S."/>
            <person name="Kim J.-H."/>
            <person name="Choi K."/>
            <person name="Kim G.-B."/>
            <person name="Cho A."/>
            <person name="Jang H."/>
            <person name="Shin C.-H."/>
            <person name="Yu H.-J."/>
            <person name="Mun J.-H."/>
        </authorList>
    </citation>
    <scope>NUCLEOTIDE SEQUENCE [LARGE SCALE GENOMIC DNA]</scope>
    <source>
        <strain evidence="2">cv. Jeju island</strain>
        <tissue evidence="1">Leaf</tissue>
    </source>
</reference>